<proteinExistence type="evidence at transcript level"/>
<feature type="signal peptide" evidence="4">
    <location>
        <begin position="1"/>
        <end position="21"/>
    </location>
</feature>
<dbReference type="AlphaFoldDB" id="A0A9E8MHQ2"/>
<keyword evidence="4" id="KW-0732">Signal</keyword>
<dbReference type="InterPro" id="IPR031825">
    <property type="entry name" value="RXLR"/>
</dbReference>
<feature type="chain" id="PRO_5044970304" description="RxLR effector protein" evidence="4">
    <location>
        <begin position="22"/>
        <end position="417"/>
    </location>
</feature>
<comment type="domain">
    <text evidence="4">The RxLR-dEER motif acts to carry the protein into the host cell cytoplasm through binding to cell surface phosphatidylinositol-3-phosphate.</text>
</comment>
<keyword evidence="3 4" id="KW-0964">Secreted</keyword>
<evidence type="ECO:0000256" key="1">
    <source>
        <dbReference type="ARBA" id="ARBA00004613"/>
    </source>
</evidence>
<evidence type="ECO:0000313" key="5">
    <source>
        <dbReference type="EMBL" id="WAB69002.1"/>
    </source>
</evidence>
<organism evidence="5">
    <name type="scientific">Sclerospora graminicola</name>
    <dbReference type="NCBI Taxonomy" id="162130"/>
    <lineage>
        <taxon>Eukaryota</taxon>
        <taxon>Sar</taxon>
        <taxon>Stramenopiles</taxon>
        <taxon>Oomycota</taxon>
        <taxon>Peronosporomycetes</taxon>
        <taxon>Peronosporales</taxon>
        <taxon>Peronosporaceae</taxon>
        <taxon>Sclerospora</taxon>
    </lineage>
</organism>
<evidence type="ECO:0000256" key="2">
    <source>
        <dbReference type="ARBA" id="ARBA00010400"/>
    </source>
</evidence>
<name>A0A9E8MHQ2_9STRA</name>
<dbReference type="EMBL" id="OM365912">
    <property type="protein sequence ID" value="WAB69002.1"/>
    <property type="molecule type" value="mRNA"/>
</dbReference>
<evidence type="ECO:0000256" key="3">
    <source>
        <dbReference type="ARBA" id="ARBA00022525"/>
    </source>
</evidence>
<accession>A0A9E8MHQ2</accession>
<evidence type="ECO:0000256" key="4">
    <source>
        <dbReference type="RuleBase" id="RU367124"/>
    </source>
</evidence>
<comment type="subcellular location">
    <subcellularLocation>
        <location evidence="1 4">Secreted</location>
    </subcellularLocation>
</comment>
<reference evidence="5" key="1">
    <citation type="submission" date="2022-01" db="EMBL/GenBank/DDBJ databases">
        <authorList>
            <person name="Hadimani S.B."/>
            <person name="Jogaiah S."/>
        </authorList>
    </citation>
    <scope>NUCLEOTIDE SEQUENCE</scope>
    <source>
        <strain evidence="5">Pathotype1</strain>
    </source>
</reference>
<comment type="similarity">
    <text evidence="2 4">Belongs to the RxLR effector family.</text>
</comment>
<protein>
    <recommendedName>
        <fullName evidence="4">RxLR effector protein</fullName>
    </recommendedName>
</protein>
<dbReference type="Pfam" id="PF16810">
    <property type="entry name" value="RXLR"/>
    <property type="match status" value="1"/>
</dbReference>
<sequence length="417" mass="48155">MRSVSILFLVLVAFLASGGSALDDHEVNEPTTGHAITGYYHDAIPAKRLLRTRKTRHDEERMNPLTNTLETNGLSMVAWVRLQKWKKLHGPAHVLKKVRIGDPDITDPKQLQENVLKALKKTSMEGVVAYFADEPAALVNVLHEHYGLNAVVRVLLAVKNDNNGQAQQVKENAEKLRHLIIKHWMQTDESYSNVFSLLLREVQDFPNWRMLDEFISRKTRTVNNDAVLFDTLKELFQTEGNFVSQLNRAEHALEEKTQKEEVAALETRYLSYLMDRRVSINGFIERMGLEEVLPDNVLPTIVKFSNLRFKENPVNDYGKFAILLWKMKQGRGAHRSRINLHENVLFEHLLAQAVEPNMFALELLKAEKLDTFNLELLKAEKPDTLRLELLKVERNRIFMQTIANKYKIFYEKNAHPV</sequence>
<comment type="function">
    <text evidence="4">Effector that suppresses plant defense responses during pathogen infection.</text>
</comment>